<comment type="caution">
    <text evidence="2">The sequence shown here is derived from an EMBL/GenBank/DDBJ whole genome shotgun (WGS) entry which is preliminary data.</text>
</comment>
<accession>X1MBU0</accession>
<dbReference type="EMBL" id="BARV01023236">
    <property type="protein sequence ID" value="GAI29112.1"/>
    <property type="molecule type" value="Genomic_DNA"/>
</dbReference>
<evidence type="ECO:0000256" key="1">
    <source>
        <dbReference type="SAM" id="MobiDB-lite"/>
    </source>
</evidence>
<reference evidence="2" key="1">
    <citation type="journal article" date="2014" name="Front. Microbiol.">
        <title>High frequency of phylogenetically diverse reductive dehalogenase-homologous genes in deep subseafloor sedimentary metagenomes.</title>
        <authorList>
            <person name="Kawai M."/>
            <person name="Futagami T."/>
            <person name="Toyoda A."/>
            <person name="Takaki Y."/>
            <person name="Nishi S."/>
            <person name="Hori S."/>
            <person name="Arai W."/>
            <person name="Tsubouchi T."/>
            <person name="Morono Y."/>
            <person name="Uchiyama I."/>
            <person name="Ito T."/>
            <person name="Fujiyama A."/>
            <person name="Inagaki F."/>
            <person name="Takami H."/>
        </authorList>
    </citation>
    <scope>NUCLEOTIDE SEQUENCE</scope>
    <source>
        <strain evidence="2">Expedition CK06-06</strain>
    </source>
</reference>
<protein>
    <submittedName>
        <fullName evidence="2">Uncharacterized protein</fullName>
    </submittedName>
</protein>
<sequence length="36" mass="3832">MVPGVAKTAGSQATDQTTGDKPQNSKNQAHLAEFFR</sequence>
<organism evidence="2">
    <name type="scientific">marine sediment metagenome</name>
    <dbReference type="NCBI Taxonomy" id="412755"/>
    <lineage>
        <taxon>unclassified sequences</taxon>
        <taxon>metagenomes</taxon>
        <taxon>ecological metagenomes</taxon>
    </lineage>
</organism>
<name>X1MBU0_9ZZZZ</name>
<feature type="compositionally biased region" description="Polar residues" evidence="1">
    <location>
        <begin position="9"/>
        <end position="28"/>
    </location>
</feature>
<evidence type="ECO:0000313" key="2">
    <source>
        <dbReference type="EMBL" id="GAI29112.1"/>
    </source>
</evidence>
<proteinExistence type="predicted"/>
<feature type="region of interest" description="Disordered" evidence="1">
    <location>
        <begin position="1"/>
        <end position="36"/>
    </location>
</feature>
<dbReference type="AlphaFoldDB" id="X1MBU0"/>
<feature type="non-terminal residue" evidence="2">
    <location>
        <position position="36"/>
    </location>
</feature>
<gene>
    <name evidence="2" type="ORF">S06H3_38156</name>
</gene>